<dbReference type="AlphaFoldDB" id="V9Z401"/>
<dbReference type="Pfam" id="PF13814">
    <property type="entry name" value="Replic_Relax"/>
    <property type="match status" value="1"/>
</dbReference>
<dbReference type="InterPro" id="IPR025855">
    <property type="entry name" value="Replic_Relax"/>
</dbReference>
<reference evidence="1" key="1">
    <citation type="submission" date="2013-09" db="EMBL/GenBank/DDBJ databases">
        <title>Complete nucleotide sequence of Streptomyces linear plasmid pFRL4.</title>
        <authorList>
            <person name="Chen Z."/>
            <person name="Fang P."/>
            <person name="Qin Z."/>
        </authorList>
    </citation>
    <scope>NUCLEOTIDE SEQUENCE</scope>
    <source>
        <plasmid evidence="1">pFRL4</plasmid>
    </source>
</reference>
<name>V9Z401_9ACTN</name>
<evidence type="ECO:0000313" key="1">
    <source>
        <dbReference type="EMBL" id="AHE39262.1"/>
    </source>
</evidence>
<organism evidence="1">
    <name type="scientific">Streptomyces sp. F2</name>
    <dbReference type="NCBI Taxonomy" id="317660"/>
    <lineage>
        <taxon>Bacteria</taxon>
        <taxon>Bacillati</taxon>
        <taxon>Actinomycetota</taxon>
        <taxon>Actinomycetes</taxon>
        <taxon>Kitasatosporales</taxon>
        <taxon>Streptomycetaceae</taxon>
        <taxon>Streptomyces</taxon>
    </lineage>
</organism>
<geneLocation type="plasmid" evidence="1">
    <name>pFRL4</name>
</geneLocation>
<proteinExistence type="predicted"/>
<keyword evidence="1" id="KW-0614">Plasmid</keyword>
<dbReference type="RefSeq" id="WP_024126642.1">
    <property type="nucleotide sequence ID" value="NC_023284.1"/>
</dbReference>
<dbReference type="EMBL" id="KF602049">
    <property type="protein sequence ID" value="AHE39262.1"/>
    <property type="molecule type" value="Genomic_DNA"/>
</dbReference>
<protein>
    <recommendedName>
        <fullName evidence="2">Replication-relaxation</fullName>
    </recommendedName>
</protein>
<evidence type="ECO:0008006" key="2">
    <source>
        <dbReference type="Google" id="ProtNLM"/>
    </source>
</evidence>
<gene>
    <name evidence="1" type="ORF">pFRL4_29</name>
</gene>
<accession>V9Z401</accession>
<sequence>MTLPPVEAAAAAAPTRSFASPTRSFHAIGGEVLELLYQHRVLSTHQLHVLLTLPEKRPARPVYLRWQLAELLQAGLVDRIRAQGPGGRGRVQSQPFLWFLTEAGAESVEEAGELPARPYRVTPESVAGARQAHTLAVNEVGVAFVEWARRLGHECGPLDWTPEVANRIRDGQRRFEDDHVISDAVLNYVHVENGRRTMLSFFIELDRATMTSARLAAKLQAYGRLYEYVPQSADRTRRTPNATRPAWMYNYPVFPRVLVVLDAAPPKAGEPDRRPQRLAARTEDLYTRAGADVRLSRLKGDINIGVTTLQQLQEHGPFAPIFTPLLRGTPATRPAPTDLYLATK</sequence>